<keyword evidence="5" id="KW-1185">Reference proteome</keyword>
<dbReference type="Gramene" id="KZN06482">
    <property type="protein sequence ID" value="KZN06482"/>
    <property type="gene ID" value="DCAR_007319"/>
</dbReference>
<reference evidence="4" key="2">
    <citation type="submission" date="2022-03" db="EMBL/GenBank/DDBJ databases">
        <title>Draft title - Genomic analysis of global carrot germplasm unveils the trajectory of domestication and the origin of high carotenoid orange carrot.</title>
        <authorList>
            <person name="Iorizzo M."/>
            <person name="Ellison S."/>
            <person name="Senalik D."/>
            <person name="Macko-Podgorni A."/>
            <person name="Grzebelus D."/>
            <person name="Bostan H."/>
            <person name="Rolling W."/>
            <person name="Curaba J."/>
            <person name="Simon P."/>
        </authorList>
    </citation>
    <scope>NUCLEOTIDE SEQUENCE</scope>
    <source>
        <tissue evidence="4">Leaf</tissue>
    </source>
</reference>
<dbReference type="AlphaFoldDB" id="A0A166EF67"/>
<keyword evidence="2" id="KW-0472">Membrane</keyword>
<evidence type="ECO:0000313" key="5">
    <source>
        <dbReference type="Proteomes" id="UP000077755"/>
    </source>
</evidence>
<evidence type="ECO:0000313" key="3">
    <source>
        <dbReference type="EMBL" id="KZN06482.1"/>
    </source>
</evidence>
<dbReference type="PANTHER" id="PTHR15907">
    <property type="entry name" value="DUF614 FAMILY PROTEIN-RELATED"/>
    <property type="match status" value="1"/>
</dbReference>
<keyword evidence="2" id="KW-1133">Transmembrane helix</keyword>
<feature type="compositionally biased region" description="Pro residues" evidence="1">
    <location>
        <begin position="15"/>
        <end position="24"/>
    </location>
</feature>
<dbReference type="KEGG" id="dcr:108206773"/>
<proteinExistence type="predicted"/>
<dbReference type="InterPro" id="IPR006461">
    <property type="entry name" value="PLAC_motif_containing"/>
</dbReference>
<dbReference type="Pfam" id="PF04749">
    <property type="entry name" value="PLAC8"/>
    <property type="match status" value="1"/>
</dbReference>
<feature type="region of interest" description="Disordered" evidence="1">
    <location>
        <begin position="1"/>
        <end position="31"/>
    </location>
</feature>
<organism evidence="3">
    <name type="scientific">Daucus carota subsp. sativus</name>
    <name type="common">Carrot</name>
    <dbReference type="NCBI Taxonomy" id="79200"/>
    <lineage>
        <taxon>Eukaryota</taxon>
        <taxon>Viridiplantae</taxon>
        <taxon>Streptophyta</taxon>
        <taxon>Embryophyta</taxon>
        <taxon>Tracheophyta</taxon>
        <taxon>Spermatophyta</taxon>
        <taxon>Magnoliopsida</taxon>
        <taxon>eudicotyledons</taxon>
        <taxon>Gunneridae</taxon>
        <taxon>Pentapetalae</taxon>
        <taxon>asterids</taxon>
        <taxon>campanulids</taxon>
        <taxon>Apiales</taxon>
        <taxon>Apiaceae</taxon>
        <taxon>Apioideae</taxon>
        <taxon>Scandiceae</taxon>
        <taxon>Daucinae</taxon>
        <taxon>Daucus</taxon>
        <taxon>Daucus sect. Daucus</taxon>
    </lineage>
</organism>
<sequence length="204" mass="22071">MYSAHASEYEKYSGTPPPTIPPSAPQESQAIATGVPVNSSSGEYSTYSGNTRPAPPRVPLQILPKTRGPWSTGLCDCFSDPSNCCITFWCPCITFGQIAEIVDKGSSSCGTSGALYALIACVTGCACCLSCFYRTKLRQQFFLHETPCADCLVHCCCEPCALCQEYRELKNQGFELSIGWHGNAEKHTRETEMEPVGPVGGMSR</sequence>
<accession>A0A166EF67</accession>
<dbReference type="EMBL" id="CP093344">
    <property type="protein sequence ID" value="WOG89025.1"/>
    <property type="molecule type" value="Genomic_DNA"/>
</dbReference>
<name>A0A166EF67_DAUCS</name>
<keyword evidence="2" id="KW-0812">Transmembrane</keyword>
<evidence type="ECO:0000313" key="4">
    <source>
        <dbReference type="EMBL" id="WOG89025.1"/>
    </source>
</evidence>
<evidence type="ECO:0000256" key="2">
    <source>
        <dbReference type="SAM" id="Phobius"/>
    </source>
</evidence>
<protein>
    <submittedName>
        <fullName evidence="3">Uncharacterized protein</fullName>
    </submittedName>
</protein>
<dbReference type="STRING" id="79200.A0A166EF67"/>
<feature type="transmembrane region" description="Helical" evidence="2">
    <location>
        <begin position="114"/>
        <end position="133"/>
    </location>
</feature>
<dbReference type="EMBL" id="LNRQ01000002">
    <property type="protein sequence ID" value="KZN06482.1"/>
    <property type="molecule type" value="Genomic_DNA"/>
</dbReference>
<evidence type="ECO:0000256" key="1">
    <source>
        <dbReference type="SAM" id="MobiDB-lite"/>
    </source>
</evidence>
<reference evidence="3" key="1">
    <citation type="journal article" date="2016" name="Nat. Genet.">
        <title>A high-quality carrot genome assembly provides new insights into carotenoid accumulation and asterid genome evolution.</title>
        <authorList>
            <person name="Iorizzo M."/>
            <person name="Ellison S."/>
            <person name="Senalik D."/>
            <person name="Zeng P."/>
            <person name="Satapoomin P."/>
            <person name="Huang J."/>
            <person name="Bowman M."/>
            <person name="Iovene M."/>
            <person name="Sanseverino W."/>
            <person name="Cavagnaro P."/>
            <person name="Yildiz M."/>
            <person name="Macko-Podgorni A."/>
            <person name="Moranska E."/>
            <person name="Grzebelus E."/>
            <person name="Grzebelus D."/>
            <person name="Ashrafi H."/>
            <person name="Zheng Z."/>
            <person name="Cheng S."/>
            <person name="Spooner D."/>
            <person name="Van Deynze A."/>
            <person name="Simon P."/>
        </authorList>
    </citation>
    <scope>NUCLEOTIDE SEQUENCE [LARGE SCALE GENOMIC DNA]</scope>
    <source>
        <tissue evidence="3">Leaf</tissue>
    </source>
</reference>
<gene>
    <name evidence="3" type="ORF">DCAR_007319</name>
    <name evidence="4" type="ORF">DCAR_0208261</name>
</gene>
<dbReference type="OrthoDB" id="1045822at2759"/>
<dbReference type="NCBIfam" id="TIGR01571">
    <property type="entry name" value="A_thal_Cys_rich"/>
    <property type="match status" value="1"/>
</dbReference>
<dbReference type="Proteomes" id="UP000077755">
    <property type="component" value="Chromosome 2"/>
</dbReference>
<dbReference type="OMA" id="RETEMEP"/>